<dbReference type="GO" id="GO:0043337">
    <property type="term" value="F:cardiolipin synthase (CMP-forming)"/>
    <property type="evidence" value="ECO:0007669"/>
    <property type="project" value="TreeGrafter"/>
</dbReference>
<accession>A0A9Q3D1R7</accession>
<keyword evidence="3" id="KW-0808">Transferase</keyword>
<keyword evidence="11" id="KW-1185">Reference proteome</keyword>
<evidence type="ECO:0000256" key="4">
    <source>
        <dbReference type="ARBA" id="ARBA00022692"/>
    </source>
</evidence>
<keyword evidence="7" id="KW-0472">Membrane</keyword>
<evidence type="ECO:0000256" key="2">
    <source>
        <dbReference type="ARBA" id="ARBA00022516"/>
    </source>
</evidence>
<dbReference type="GO" id="GO:0016020">
    <property type="term" value="C:membrane"/>
    <property type="evidence" value="ECO:0007669"/>
    <property type="project" value="UniProtKB-SubCell"/>
</dbReference>
<dbReference type="GO" id="GO:0005739">
    <property type="term" value="C:mitochondrion"/>
    <property type="evidence" value="ECO:0007669"/>
    <property type="project" value="TreeGrafter"/>
</dbReference>
<dbReference type="InterPro" id="IPR043130">
    <property type="entry name" value="CDP-OH_PTrfase_TM_dom"/>
</dbReference>
<keyword evidence="8" id="KW-0594">Phospholipid biosynthesis</keyword>
<evidence type="ECO:0008006" key="12">
    <source>
        <dbReference type="Google" id="ProtNLM"/>
    </source>
</evidence>
<dbReference type="AlphaFoldDB" id="A0A9Q3D1R7"/>
<reference evidence="10" key="1">
    <citation type="submission" date="2021-03" db="EMBL/GenBank/DDBJ databases">
        <title>Draft genome sequence of rust myrtle Austropuccinia psidii MF-1, a brazilian biotype.</title>
        <authorList>
            <person name="Quecine M.C."/>
            <person name="Pachon D.M.R."/>
            <person name="Bonatelli M.L."/>
            <person name="Correr F.H."/>
            <person name="Franceschini L.M."/>
            <person name="Leite T.F."/>
            <person name="Margarido G.R.A."/>
            <person name="Almeida C.A."/>
            <person name="Ferrarezi J.A."/>
            <person name="Labate C.A."/>
        </authorList>
    </citation>
    <scope>NUCLEOTIDE SEQUENCE</scope>
    <source>
        <strain evidence="10">MF-1</strain>
    </source>
</reference>
<evidence type="ECO:0000256" key="1">
    <source>
        <dbReference type="ARBA" id="ARBA00004141"/>
    </source>
</evidence>
<keyword evidence="9" id="KW-1208">Phospholipid metabolism</keyword>
<keyword evidence="2" id="KW-0444">Lipid biosynthesis</keyword>
<evidence type="ECO:0000256" key="3">
    <source>
        <dbReference type="ARBA" id="ARBA00022679"/>
    </source>
</evidence>
<dbReference type="InterPro" id="IPR000462">
    <property type="entry name" value="CDP-OH_P_trans"/>
</dbReference>
<dbReference type="GO" id="GO:0032049">
    <property type="term" value="P:cardiolipin biosynthetic process"/>
    <property type="evidence" value="ECO:0007669"/>
    <property type="project" value="TreeGrafter"/>
</dbReference>
<organism evidence="10 11">
    <name type="scientific">Austropuccinia psidii MF-1</name>
    <dbReference type="NCBI Taxonomy" id="1389203"/>
    <lineage>
        <taxon>Eukaryota</taxon>
        <taxon>Fungi</taxon>
        <taxon>Dikarya</taxon>
        <taxon>Basidiomycota</taxon>
        <taxon>Pucciniomycotina</taxon>
        <taxon>Pucciniomycetes</taxon>
        <taxon>Pucciniales</taxon>
        <taxon>Sphaerophragmiaceae</taxon>
        <taxon>Austropuccinia</taxon>
    </lineage>
</organism>
<dbReference type="PROSITE" id="PS51257">
    <property type="entry name" value="PROKAR_LIPOPROTEIN"/>
    <property type="match status" value="1"/>
</dbReference>
<name>A0A9Q3D1R7_9BASI</name>
<keyword evidence="6" id="KW-0443">Lipid metabolism</keyword>
<dbReference type="EMBL" id="AVOT02012356">
    <property type="protein sequence ID" value="MBW0494010.1"/>
    <property type="molecule type" value="Genomic_DNA"/>
</dbReference>
<evidence type="ECO:0000256" key="9">
    <source>
        <dbReference type="ARBA" id="ARBA00023264"/>
    </source>
</evidence>
<evidence type="ECO:0000313" key="11">
    <source>
        <dbReference type="Proteomes" id="UP000765509"/>
    </source>
</evidence>
<dbReference type="Gene3D" id="1.20.120.1760">
    <property type="match status" value="1"/>
</dbReference>
<proteinExistence type="predicted"/>
<dbReference type="PANTHER" id="PTHR14269">
    <property type="entry name" value="CDP-DIACYLGLYCEROL--GLYCEROL-3-PHOSPHATE 3-PHOSPHATIDYLTRANSFERASE-RELATED"/>
    <property type="match status" value="1"/>
</dbReference>
<evidence type="ECO:0000313" key="10">
    <source>
        <dbReference type="EMBL" id="MBW0494010.1"/>
    </source>
</evidence>
<evidence type="ECO:0000256" key="7">
    <source>
        <dbReference type="ARBA" id="ARBA00023136"/>
    </source>
</evidence>
<comment type="subcellular location">
    <subcellularLocation>
        <location evidence="1">Membrane</location>
        <topology evidence="1">Multi-pass membrane protein</topology>
    </subcellularLocation>
</comment>
<sequence>MDYICRSATPLPSCLQGCTRSQLVLSSAGGCLELGTHHVGKPRLGRNLEAHSAFAHRDQQTPAQTRPHRGYYAEQRPISCSPSASSIVNYHTSFLDKPIFVMTQAILAHLPLLRCRSAAPIALSHRFRKLNSGITHYFQHSSHSPHCLSTKTLDRCLLTRPPVGRKSSWFKNAFSPIFMIKLRGLSSGLVSRTPALGQSPQAPAHSSRENIYTMPNLLTVTRIILCPGLAYSILHDHHLISSALIFYCGLTDVIDGKLARMYPEKMASVLGTILDPAADKILMTTLVMSLGWKGLLPLPLALIIIGRDVLLGLSAFYFRYQSLPSPKTFRRFWDFSLPSAEVKPTLISKYNTFLQLALVGITTINPLLPMDLASSLCILHWTVGATTIGSGLSYVFSKDAVRYIK</sequence>
<dbReference type="InterPro" id="IPR050324">
    <property type="entry name" value="CDP-alcohol_PTase-I"/>
</dbReference>
<dbReference type="PANTHER" id="PTHR14269:SF60">
    <property type="entry name" value="CARDIOLIPIN SYNTHASE (CMP-FORMING)"/>
    <property type="match status" value="1"/>
</dbReference>
<evidence type="ECO:0000256" key="6">
    <source>
        <dbReference type="ARBA" id="ARBA00023098"/>
    </source>
</evidence>
<keyword evidence="5" id="KW-1133">Transmembrane helix</keyword>
<keyword evidence="4" id="KW-0812">Transmembrane</keyword>
<comment type="caution">
    <text evidence="10">The sequence shown here is derived from an EMBL/GenBank/DDBJ whole genome shotgun (WGS) entry which is preliminary data.</text>
</comment>
<dbReference type="Proteomes" id="UP000765509">
    <property type="component" value="Unassembled WGS sequence"/>
</dbReference>
<gene>
    <name evidence="10" type="ORF">O181_033725</name>
</gene>
<dbReference type="Pfam" id="PF01066">
    <property type="entry name" value="CDP-OH_P_transf"/>
    <property type="match status" value="1"/>
</dbReference>
<evidence type="ECO:0000256" key="8">
    <source>
        <dbReference type="ARBA" id="ARBA00023209"/>
    </source>
</evidence>
<evidence type="ECO:0000256" key="5">
    <source>
        <dbReference type="ARBA" id="ARBA00022989"/>
    </source>
</evidence>
<dbReference type="OrthoDB" id="10020554at2759"/>
<protein>
    <recommendedName>
        <fullName evidence="12">Cardiolipin synthase (CMP-forming)</fullName>
    </recommendedName>
</protein>